<accession>A0ABN3P6P3</accession>
<evidence type="ECO:0000313" key="4">
    <source>
        <dbReference type="Proteomes" id="UP001500274"/>
    </source>
</evidence>
<dbReference type="EMBL" id="BAAARI010000003">
    <property type="protein sequence ID" value="GAA2570960.1"/>
    <property type="molecule type" value="Genomic_DNA"/>
</dbReference>
<protein>
    <recommendedName>
        <fullName evidence="5">2-oxoglutarate dehydrogenase</fullName>
    </recommendedName>
</protein>
<keyword evidence="2" id="KW-1133">Transmembrane helix</keyword>
<reference evidence="3 4" key="1">
    <citation type="journal article" date="2019" name="Int. J. Syst. Evol. Microbiol.">
        <title>The Global Catalogue of Microorganisms (GCM) 10K type strain sequencing project: providing services to taxonomists for standard genome sequencing and annotation.</title>
        <authorList>
            <consortium name="The Broad Institute Genomics Platform"/>
            <consortium name="The Broad Institute Genome Sequencing Center for Infectious Disease"/>
            <person name="Wu L."/>
            <person name="Ma J."/>
        </authorList>
    </citation>
    <scope>NUCLEOTIDE SEQUENCE [LARGE SCALE GENOMIC DNA]</scope>
    <source>
        <strain evidence="3 4">JCM 16365</strain>
    </source>
</reference>
<organism evidence="3 4">
    <name type="scientific">Microbacterium binotii</name>
    <dbReference type="NCBI Taxonomy" id="462710"/>
    <lineage>
        <taxon>Bacteria</taxon>
        <taxon>Bacillati</taxon>
        <taxon>Actinomycetota</taxon>
        <taxon>Actinomycetes</taxon>
        <taxon>Micrococcales</taxon>
        <taxon>Microbacteriaceae</taxon>
        <taxon>Microbacterium</taxon>
    </lineage>
</organism>
<dbReference type="Proteomes" id="UP001500274">
    <property type="component" value="Unassembled WGS sequence"/>
</dbReference>
<gene>
    <name evidence="3" type="ORF">GCM10009862_07170</name>
</gene>
<keyword evidence="2" id="KW-0472">Membrane</keyword>
<keyword evidence="2" id="KW-0812">Transmembrane</keyword>
<evidence type="ECO:0000313" key="3">
    <source>
        <dbReference type="EMBL" id="GAA2570960.1"/>
    </source>
</evidence>
<keyword evidence="4" id="KW-1185">Reference proteome</keyword>
<dbReference type="InterPro" id="IPR046112">
    <property type="entry name" value="DUF6049"/>
</dbReference>
<evidence type="ECO:0000256" key="2">
    <source>
        <dbReference type="SAM" id="Phobius"/>
    </source>
</evidence>
<evidence type="ECO:0008006" key="5">
    <source>
        <dbReference type="Google" id="ProtNLM"/>
    </source>
</evidence>
<feature type="region of interest" description="Disordered" evidence="1">
    <location>
        <begin position="1"/>
        <end position="22"/>
    </location>
</feature>
<feature type="transmembrane region" description="Helical" evidence="2">
    <location>
        <begin position="54"/>
        <end position="74"/>
    </location>
</feature>
<proteinExistence type="predicted"/>
<sequence length="726" mass="72914">MSPFNPGVRSVNPRPGPVDSLPTLRTLAAQEPAQLRMIPTSARTGTPAFRRRRLLLAPLIAVAIVLGIAAPAAAATPTPSPSSTGTVDVSVAPLSGGVLAAGEALTALVWLENSTASRTPASTAELMLGDAPLDGSAALDAWLSESADAPAGRVVGSSAVEDTPPGQSSSASVIVAADDPALAGRGAGVYPLWVSLAGKTARSVVTIGTGPSGTVAVIVPITAPALTAGMLSTDQLSSLTASDGALTAQLDAVTGTSAILAVDPAIVASIRARGTSAPESARAWLQRLMDLPNSRFALQYGDADVSTQFAAGLGAPLAPTSLNAYVDLKAQPAAPTPAPTDQQQSASTTPTLEALLDVGAGAEPTIYWPPSGTASPELVGWLTAATPGALTIVDSTQVSAASPSHARTGGGELLVASAGASAALQAASTSTELTTRAADAAAAAAHLTFASAAAQGSPVLVTLGRSATRDPQGLRGAISAATTGMTAVGLSSALGASPTDIEVSAGAVDPARPAALTSMLAGAAQIDSFATILDDPSLLTGRERAAILQVLGGAWLGDPSGWQSAVDAHAEATTTTLDSVSIVPSTALNLLTAGTNLRFWVRNDLPYPVNVVLVAAPDDLRVDVERENAVLAAAAANTLVEVPVNARIGNGDVKIDLSLRSPAYVPIGQTQTVDVNVRADWEGIGLVVLVVLATGFVTIGVIRTIRRRKRDKADAARTDDDIEENA</sequence>
<name>A0ABN3P6P3_9MICO</name>
<comment type="caution">
    <text evidence="3">The sequence shown here is derived from an EMBL/GenBank/DDBJ whole genome shotgun (WGS) entry which is preliminary data.</text>
</comment>
<feature type="transmembrane region" description="Helical" evidence="2">
    <location>
        <begin position="683"/>
        <end position="702"/>
    </location>
</feature>
<dbReference type="Pfam" id="PF19516">
    <property type="entry name" value="DUF6049"/>
    <property type="match status" value="1"/>
</dbReference>
<evidence type="ECO:0000256" key="1">
    <source>
        <dbReference type="SAM" id="MobiDB-lite"/>
    </source>
</evidence>